<dbReference type="AlphaFoldDB" id="A0A220SXC8"/>
<dbReference type="EMBL" id="KX906370">
    <property type="protein sequence ID" value="ASK38213.1"/>
    <property type="molecule type" value="Genomic_DNA"/>
</dbReference>
<proteinExistence type="predicted"/>
<geneLocation type="plasmid" evidence="1">
    <name>pR1SE2</name>
</geneLocation>
<organism evidence="1">
    <name type="scientific">Halorubrum lacusprofundi</name>
    <dbReference type="NCBI Taxonomy" id="2247"/>
    <lineage>
        <taxon>Archaea</taxon>
        <taxon>Methanobacteriati</taxon>
        <taxon>Methanobacteriota</taxon>
        <taxon>Stenosarchaea group</taxon>
        <taxon>Halobacteria</taxon>
        <taxon>Halobacteriales</taxon>
        <taxon>Haloferacaceae</taxon>
        <taxon>Halorubrum</taxon>
    </lineage>
</organism>
<evidence type="ECO:0000313" key="1">
    <source>
        <dbReference type="EMBL" id="ASK38213.1"/>
    </source>
</evidence>
<protein>
    <submittedName>
        <fullName evidence="1">Uncharacterized protein</fullName>
    </submittedName>
</protein>
<dbReference type="OrthoDB" id="327547at2157"/>
<name>A0A220SXC8_9EURY</name>
<keyword evidence="1" id="KW-0614">Plasmid</keyword>
<sequence>MTEAHGLRDAYDQLEHEVVECSPSLSVPVSTPAQFAYADTPGVTDAEAIADRIADSPIAFLDVSTTNGDAWYEFHVSGSAYDDDNGGGCTATITTVGVTFVRSNRHLPRESFERIVEAIADAVDAPLRFDDHAENTPGQS</sequence>
<reference evidence="1" key="1">
    <citation type="submission" date="2016-09" db="EMBL/GenBank/DDBJ databases">
        <title>A plasmid goes viral.</title>
        <authorList>
            <person name="Erdmann S."/>
            <person name="Tschitschko B."/>
            <person name="Cavicchioli R."/>
        </authorList>
    </citation>
    <scope>NUCLEOTIDE SEQUENCE</scope>
    <source>
        <strain evidence="1">HLS1</strain>
        <plasmid evidence="1">pR1SE2</plasmid>
    </source>
</reference>
<dbReference type="RefSeq" id="WP_088901285.1">
    <property type="nucleotide sequence ID" value="NZ_JAJNEG010000019.1"/>
</dbReference>
<accession>A0A220SXC8</accession>